<dbReference type="InterPro" id="IPR019587">
    <property type="entry name" value="Polyketide_cyclase/dehydratase"/>
</dbReference>
<gene>
    <name evidence="1" type="ORF">SAMN05421818_11272</name>
</gene>
<proteinExistence type="predicted"/>
<reference evidence="2" key="1">
    <citation type="submission" date="2016-10" db="EMBL/GenBank/DDBJ databases">
        <authorList>
            <person name="Varghese N."/>
            <person name="Submissions S."/>
        </authorList>
    </citation>
    <scope>NUCLEOTIDE SEQUENCE [LARGE SCALE GENOMIC DNA]</scope>
    <source>
        <strain evidence="2">DSM 23313</strain>
    </source>
</reference>
<keyword evidence="2" id="KW-1185">Reference proteome</keyword>
<evidence type="ECO:0000313" key="2">
    <source>
        <dbReference type="Proteomes" id="UP000243588"/>
    </source>
</evidence>
<accession>A0A1G8ETP4</accession>
<evidence type="ECO:0008006" key="3">
    <source>
        <dbReference type="Google" id="ProtNLM"/>
    </source>
</evidence>
<dbReference type="CDD" id="cd07822">
    <property type="entry name" value="SRPBCC_4"/>
    <property type="match status" value="1"/>
</dbReference>
<dbReference type="AlphaFoldDB" id="A0A1G8ETP4"/>
<dbReference type="InterPro" id="IPR023393">
    <property type="entry name" value="START-like_dom_sf"/>
</dbReference>
<dbReference type="PANTHER" id="PTHR36166">
    <property type="entry name" value="CHROMOSOME 9, WHOLE GENOME SHOTGUN SEQUENCE"/>
    <property type="match status" value="1"/>
</dbReference>
<dbReference type="Gene3D" id="3.30.530.20">
    <property type="match status" value="1"/>
</dbReference>
<name>A0A1G8ETP4_9FLAO</name>
<sequence length="140" mass="16428">MKIETRITIQATKKQIWDVLMDFQEYPNWNPFISHIEGQAVIGMPLFIQLPTMSFKPIVFSNRKERYFSWKGKLLCKGIFDGHHCFTIKQINEGQCEFYHCEEFSGILVPFLKKKLQTETLAGFIAMNKALKEQVEKVHL</sequence>
<dbReference type="PANTHER" id="PTHR36166:SF1">
    <property type="entry name" value="SRPBCC DOMAIN-CONTAINING PROTEIN"/>
    <property type="match status" value="1"/>
</dbReference>
<dbReference type="STRING" id="702745.SAMN05421818_11272"/>
<dbReference type="RefSeq" id="WP_090408761.1">
    <property type="nucleotide sequence ID" value="NZ_FNDQ01000012.1"/>
</dbReference>
<dbReference type="Pfam" id="PF10604">
    <property type="entry name" value="Polyketide_cyc2"/>
    <property type="match status" value="1"/>
</dbReference>
<dbReference type="EMBL" id="FNDQ01000012">
    <property type="protein sequence ID" value="SDH73215.1"/>
    <property type="molecule type" value="Genomic_DNA"/>
</dbReference>
<dbReference type="Proteomes" id="UP000243588">
    <property type="component" value="Unassembled WGS sequence"/>
</dbReference>
<organism evidence="1 2">
    <name type="scientific">Myroides phaeus</name>
    <dbReference type="NCBI Taxonomy" id="702745"/>
    <lineage>
        <taxon>Bacteria</taxon>
        <taxon>Pseudomonadati</taxon>
        <taxon>Bacteroidota</taxon>
        <taxon>Flavobacteriia</taxon>
        <taxon>Flavobacteriales</taxon>
        <taxon>Flavobacteriaceae</taxon>
        <taxon>Myroides</taxon>
    </lineage>
</organism>
<protein>
    <recommendedName>
        <fullName evidence="3">Polyketide cyclase / dehydrase and lipid transport</fullName>
    </recommendedName>
</protein>
<dbReference type="SUPFAM" id="SSF55961">
    <property type="entry name" value="Bet v1-like"/>
    <property type="match status" value="1"/>
</dbReference>
<evidence type="ECO:0000313" key="1">
    <source>
        <dbReference type="EMBL" id="SDH73215.1"/>
    </source>
</evidence>